<dbReference type="AlphaFoldDB" id="A0AB40BWK2"/>
<accession>A0AB40BWK2</accession>
<protein>
    <submittedName>
        <fullName evidence="3">Uncharacterized protein LOC120268575</fullName>
    </submittedName>
</protein>
<gene>
    <name evidence="3" type="primary">LOC120268575</name>
</gene>
<keyword evidence="1" id="KW-0175">Coiled coil</keyword>
<evidence type="ECO:0000313" key="3">
    <source>
        <dbReference type="RefSeq" id="XP_039131846.1"/>
    </source>
</evidence>
<dbReference type="RefSeq" id="XP_039131846.1">
    <property type="nucleotide sequence ID" value="XM_039275912.1"/>
</dbReference>
<evidence type="ECO:0000256" key="1">
    <source>
        <dbReference type="SAM" id="Coils"/>
    </source>
</evidence>
<dbReference type="GeneID" id="120268575"/>
<sequence>MDLVKGCLSCLQSPVVLQHMSFVFHPKEKVDDLNNAMKDLMAKKRDIQRELDNPQNRRKLCSNQLERWLDKAGKTEDKVNQLLEEYSKGNCDAGSWFQICYSRYNIGSEAFKLKEEITQLTADQPEIKFTDIPQPKPVPESYILVGKKNQVQH</sequence>
<evidence type="ECO:0000313" key="2">
    <source>
        <dbReference type="Proteomes" id="UP001515500"/>
    </source>
</evidence>
<dbReference type="Proteomes" id="UP001515500">
    <property type="component" value="Chromosome 9"/>
</dbReference>
<name>A0AB40BWK2_DIOCR</name>
<organism evidence="2 3">
    <name type="scientific">Dioscorea cayennensis subsp. rotundata</name>
    <name type="common">White Guinea yam</name>
    <name type="synonym">Dioscorea rotundata</name>
    <dbReference type="NCBI Taxonomy" id="55577"/>
    <lineage>
        <taxon>Eukaryota</taxon>
        <taxon>Viridiplantae</taxon>
        <taxon>Streptophyta</taxon>
        <taxon>Embryophyta</taxon>
        <taxon>Tracheophyta</taxon>
        <taxon>Spermatophyta</taxon>
        <taxon>Magnoliopsida</taxon>
        <taxon>Liliopsida</taxon>
        <taxon>Dioscoreales</taxon>
        <taxon>Dioscoreaceae</taxon>
        <taxon>Dioscorea</taxon>
    </lineage>
</organism>
<reference evidence="3" key="1">
    <citation type="submission" date="2025-08" db="UniProtKB">
        <authorList>
            <consortium name="RefSeq"/>
        </authorList>
    </citation>
    <scope>IDENTIFICATION</scope>
</reference>
<proteinExistence type="predicted"/>
<keyword evidence="2" id="KW-1185">Reference proteome</keyword>
<feature type="coiled-coil region" evidence="1">
    <location>
        <begin position="30"/>
        <end position="85"/>
    </location>
</feature>